<feature type="transmembrane region" description="Helical" evidence="1">
    <location>
        <begin position="102"/>
        <end position="124"/>
    </location>
</feature>
<proteinExistence type="predicted"/>
<reference evidence="2" key="1">
    <citation type="submission" date="2021-01" db="EMBL/GenBank/DDBJ databases">
        <authorList>
            <consortium name="Genoscope - CEA"/>
            <person name="William W."/>
        </authorList>
    </citation>
    <scope>NUCLEOTIDE SEQUENCE</scope>
</reference>
<keyword evidence="1" id="KW-0472">Membrane</keyword>
<keyword evidence="1" id="KW-0812">Transmembrane</keyword>
<dbReference type="Proteomes" id="UP000689195">
    <property type="component" value="Unassembled WGS sequence"/>
</dbReference>
<organism evidence="2 3">
    <name type="scientific">Paramecium pentaurelia</name>
    <dbReference type="NCBI Taxonomy" id="43138"/>
    <lineage>
        <taxon>Eukaryota</taxon>
        <taxon>Sar</taxon>
        <taxon>Alveolata</taxon>
        <taxon>Ciliophora</taxon>
        <taxon>Intramacronucleata</taxon>
        <taxon>Oligohymenophorea</taxon>
        <taxon>Peniculida</taxon>
        <taxon>Parameciidae</taxon>
        <taxon>Paramecium</taxon>
    </lineage>
</organism>
<keyword evidence="3" id="KW-1185">Reference proteome</keyword>
<dbReference type="AlphaFoldDB" id="A0A8S1YLA3"/>
<evidence type="ECO:0000313" key="2">
    <source>
        <dbReference type="EMBL" id="CAD8214473.1"/>
    </source>
</evidence>
<protein>
    <recommendedName>
        <fullName evidence="4">Transmembrane protein</fullName>
    </recommendedName>
</protein>
<evidence type="ECO:0000256" key="1">
    <source>
        <dbReference type="SAM" id="Phobius"/>
    </source>
</evidence>
<comment type="caution">
    <text evidence="2">The sequence shown here is derived from an EMBL/GenBank/DDBJ whole genome shotgun (WGS) entry which is preliminary data.</text>
</comment>
<evidence type="ECO:0008006" key="4">
    <source>
        <dbReference type="Google" id="ProtNLM"/>
    </source>
</evidence>
<sequence length="224" mass="27581">MICQNLFLFTQFKHHCWFELVLCYNIYQHNFVQNFISIIEHQTYIYYLLKINNIKKNLRFMNKFILIQFYYEHVETKESFGYYFKFFGLIRKKLQIFFMVNYYYPLFQTSLCFVSSLIGIVFIFDQNPYNSKIEFNILLISEFSFSIILLIAVLFSIISQLYIMLIIKKKQPLENIKDDQRQDKINQLDKLQINQKQQNNRNLVQLNYQYYLINYSYIFYISQF</sequence>
<dbReference type="EMBL" id="CAJJDO010000217">
    <property type="protein sequence ID" value="CAD8214473.1"/>
    <property type="molecule type" value="Genomic_DNA"/>
</dbReference>
<accession>A0A8S1YLA3</accession>
<feature type="transmembrane region" description="Helical" evidence="1">
    <location>
        <begin position="144"/>
        <end position="167"/>
    </location>
</feature>
<keyword evidence="1" id="KW-1133">Transmembrane helix</keyword>
<gene>
    <name evidence="2" type="ORF">PPENT_87.1.T2170003</name>
</gene>
<evidence type="ECO:0000313" key="3">
    <source>
        <dbReference type="Proteomes" id="UP000689195"/>
    </source>
</evidence>
<name>A0A8S1YLA3_9CILI</name>